<gene>
    <name evidence="2" type="ORF">PHLCEN_2v7896</name>
</gene>
<comment type="caution">
    <text evidence="2">The sequence shown here is derived from an EMBL/GenBank/DDBJ whole genome shotgun (WGS) entry which is preliminary data.</text>
</comment>
<reference evidence="2 3" key="1">
    <citation type="submission" date="2018-02" db="EMBL/GenBank/DDBJ databases">
        <title>Genome sequence of the basidiomycete white-rot fungus Phlebia centrifuga.</title>
        <authorList>
            <person name="Granchi Z."/>
            <person name="Peng M."/>
            <person name="de Vries R.P."/>
            <person name="Hilden K."/>
            <person name="Makela M.R."/>
            <person name="Grigoriev I."/>
            <person name="Riley R."/>
        </authorList>
    </citation>
    <scope>NUCLEOTIDE SEQUENCE [LARGE SCALE GENOMIC DNA]</scope>
    <source>
        <strain evidence="2 3">FBCC195</strain>
    </source>
</reference>
<dbReference type="AlphaFoldDB" id="A0A2R6NVB3"/>
<proteinExistence type="predicted"/>
<dbReference type="EMBL" id="MLYV02000794">
    <property type="protein sequence ID" value="PSR77465.1"/>
    <property type="molecule type" value="Genomic_DNA"/>
</dbReference>
<feature type="region of interest" description="Disordered" evidence="1">
    <location>
        <begin position="137"/>
        <end position="168"/>
    </location>
</feature>
<accession>A0A2R6NVB3</accession>
<dbReference type="Proteomes" id="UP000186601">
    <property type="component" value="Unassembled WGS sequence"/>
</dbReference>
<feature type="region of interest" description="Disordered" evidence="1">
    <location>
        <begin position="1"/>
        <end position="51"/>
    </location>
</feature>
<name>A0A2R6NVB3_9APHY</name>
<evidence type="ECO:0000313" key="3">
    <source>
        <dbReference type="Proteomes" id="UP000186601"/>
    </source>
</evidence>
<evidence type="ECO:0000256" key="1">
    <source>
        <dbReference type="SAM" id="MobiDB-lite"/>
    </source>
</evidence>
<protein>
    <submittedName>
        <fullName evidence="2">Uncharacterized protein</fullName>
    </submittedName>
</protein>
<evidence type="ECO:0000313" key="2">
    <source>
        <dbReference type="EMBL" id="PSR77465.1"/>
    </source>
</evidence>
<keyword evidence="3" id="KW-1185">Reference proteome</keyword>
<organism evidence="2 3">
    <name type="scientific">Hermanssonia centrifuga</name>
    <dbReference type="NCBI Taxonomy" id="98765"/>
    <lineage>
        <taxon>Eukaryota</taxon>
        <taxon>Fungi</taxon>
        <taxon>Dikarya</taxon>
        <taxon>Basidiomycota</taxon>
        <taxon>Agaricomycotina</taxon>
        <taxon>Agaricomycetes</taxon>
        <taxon>Polyporales</taxon>
        <taxon>Meruliaceae</taxon>
        <taxon>Hermanssonia</taxon>
    </lineage>
</organism>
<dbReference type="OrthoDB" id="3259063at2759"/>
<feature type="compositionally biased region" description="Basic and acidic residues" evidence="1">
    <location>
        <begin position="1"/>
        <end position="24"/>
    </location>
</feature>
<sequence length="186" mass="19878">MATLESKDSRCTLVDGPDRARSDTPHPLPSTPGSPFSASFDPNGPIPETPNSIIAPAAALARNPASRRGQEILNATAISTSLSALANQFAAASQALATIQAHTDNEDDVSATSSGLVNIQEAQMRLEQELDSLREQVTRLGENSRRAEKERERDSGGEGIDKEGLETRLTGIEKKVDDLAEAIRME</sequence>